<organism evidence="2 3">
    <name type="scientific">Psophocarpus tetragonolobus</name>
    <name type="common">Winged bean</name>
    <name type="synonym">Dolichos tetragonolobus</name>
    <dbReference type="NCBI Taxonomy" id="3891"/>
    <lineage>
        <taxon>Eukaryota</taxon>
        <taxon>Viridiplantae</taxon>
        <taxon>Streptophyta</taxon>
        <taxon>Embryophyta</taxon>
        <taxon>Tracheophyta</taxon>
        <taxon>Spermatophyta</taxon>
        <taxon>Magnoliopsida</taxon>
        <taxon>eudicotyledons</taxon>
        <taxon>Gunneridae</taxon>
        <taxon>Pentapetalae</taxon>
        <taxon>rosids</taxon>
        <taxon>fabids</taxon>
        <taxon>Fabales</taxon>
        <taxon>Fabaceae</taxon>
        <taxon>Papilionoideae</taxon>
        <taxon>50 kb inversion clade</taxon>
        <taxon>NPAAA clade</taxon>
        <taxon>indigoferoid/millettioid clade</taxon>
        <taxon>Phaseoleae</taxon>
        <taxon>Psophocarpus</taxon>
    </lineage>
</organism>
<evidence type="ECO:0000313" key="3">
    <source>
        <dbReference type="Proteomes" id="UP001386955"/>
    </source>
</evidence>
<protein>
    <submittedName>
        <fullName evidence="2">Uncharacterized protein</fullName>
    </submittedName>
</protein>
<dbReference type="EMBL" id="JAYMYS010000004">
    <property type="protein sequence ID" value="KAK7394383.1"/>
    <property type="molecule type" value="Genomic_DNA"/>
</dbReference>
<evidence type="ECO:0000313" key="2">
    <source>
        <dbReference type="EMBL" id="KAK7394383.1"/>
    </source>
</evidence>
<feature type="region of interest" description="Disordered" evidence="1">
    <location>
        <begin position="1"/>
        <end position="33"/>
    </location>
</feature>
<feature type="compositionally biased region" description="Basic and acidic residues" evidence="1">
    <location>
        <begin position="1"/>
        <end position="29"/>
    </location>
</feature>
<sequence length="70" mass="8147">MRGKGERERATMGGVERIRRKEEETEPRTRSLSSKSFLFCCKIGFLWITIYSLQHKQARQPPTPMMSLSS</sequence>
<keyword evidence="3" id="KW-1185">Reference proteome</keyword>
<dbReference type="Proteomes" id="UP001386955">
    <property type="component" value="Unassembled WGS sequence"/>
</dbReference>
<accession>A0AAN9SD18</accession>
<evidence type="ECO:0000256" key="1">
    <source>
        <dbReference type="SAM" id="MobiDB-lite"/>
    </source>
</evidence>
<name>A0AAN9SD18_PSOTE</name>
<comment type="caution">
    <text evidence="2">The sequence shown here is derived from an EMBL/GenBank/DDBJ whole genome shotgun (WGS) entry which is preliminary data.</text>
</comment>
<dbReference type="AlphaFoldDB" id="A0AAN9SD18"/>
<proteinExistence type="predicted"/>
<reference evidence="2 3" key="1">
    <citation type="submission" date="2024-01" db="EMBL/GenBank/DDBJ databases">
        <title>The genomes of 5 underutilized Papilionoideae crops provide insights into root nodulation and disease resistanc.</title>
        <authorList>
            <person name="Jiang F."/>
        </authorList>
    </citation>
    <scope>NUCLEOTIDE SEQUENCE [LARGE SCALE GENOMIC DNA]</scope>
    <source>
        <strain evidence="2">DUOXIRENSHENG_FW03</strain>
        <tissue evidence="2">Leaves</tissue>
    </source>
</reference>
<gene>
    <name evidence="2" type="ORF">VNO78_14910</name>
</gene>